<feature type="coiled-coil region" evidence="1">
    <location>
        <begin position="147"/>
        <end position="188"/>
    </location>
</feature>
<accession>A0A9P8I8S2</accession>
<keyword evidence="3" id="KW-1185">Reference proteome</keyword>
<name>A0A9P8I8S2_9PEZI</name>
<organism evidence="2 3">
    <name type="scientific">Glutinoglossum americanum</name>
    <dbReference type="NCBI Taxonomy" id="1670608"/>
    <lineage>
        <taxon>Eukaryota</taxon>
        <taxon>Fungi</taxon>
        <taxon>Dikarya</taxon>
        <taxon>Ascomycota</taxon>
        <taxon>Pezizomycotina</taxon>
        <taxon>Geoglossomycetes</taxon>
        <taxon>Geoglossales</taxon>
        <taxon>Geoglossaceae</taxon>
        <taxon>Glutinoglossum</taxon>
    </lineage>
</organism>
<evidence type="ECO:0000313" key="3">
    <source>
        <dbReference type="Proteomes" id="UP000698800"/>
    </source>
</evidence>
<gene>
    <name evidence="2" type="ORF">FGG08_005747</name>
</gene>
<dbReference type="AlphaFoldDB" id="A0A9P8I8S2"/>
<protein>
    <submittedName>
        <fullName evidence="2">Uncharacterized protein</fullName>
    </submittedName>
</protein>
<keyword evidence="1" id="KW-0175">Coiled coil</keyword>
<reference evidence="2" key="1">
    <citation type="submission" date="2021-03" db="EMBL/GenBank/DDBJ databases">
        <title>Comparative genomics and phylogenomic investigation of the class Geoglossomycetes provide insights into ecological specialization and systematics.</title>
        <authorList>
            <person name="Melie T."/>
            <person name="Pirro S."/>
            <person name="Miller A.N."/>
            <person name="Quandt A."/>
        </authorList>
    </citation>
    <scope>NUCLEOTIDE SEQUENCE</scope>
    <source>
        <strain evidence="2">GBOQ0MN5Z8</strain>
    </source>
</reference>
<evidence type="ECO:0000256" key="1">
    <source>
        <dbReference type="SAM" id="Coils"/>
    </source>
</evidence>
<dbReference type="EMBL" id="JAGHQL010000145">
    <property type="protein sequence ID" value="KAH0537439.1"/>
    <property type="molecule type" value="Genomic_DNA"/>
</dbReference>
<comment type="caution">
    <text evidence="2">The sequence shown here is derived from an EMBL/GenBank/DDBJ whole genome shotgun (WGS) entry which is preliminary data.</text>
</comment>
<proteinExistence type="predicted"/>
<dbReference type="OrthoDB" id="163438at2759"/>
<evidence type="ECO:0000313" key="2">
    <source>
        <dbReference type="EMBL" id="KAH0537439.1"/>
    </source>
</evidence>
<sequence length="215" mass="24559">MNKEQWRFSVGGTSVEVREQVDRIVKIVLVAKDSISSVASLGPIHAGLPWAGVCTLLPFDAILKSNTFISKASRIRSRESLRLLLQNFTARSLDTMLELPASSIDSHSNSEKYRQSWQTILKNIELSETACDKLLAIIDAQDQRSRMKRLQSVLGEQNRKIDELLRVSREQDKEYEKLLLEVKSSREEQRDRCLTDEKPNCLQALRTSAYEEHKA</sequence>
<dbReference type="Proteomes" id="UP000698800">
    <property type="component" value="Unassembled WGS sequence"/>
</dbReference>